<dbReference type="AlphaFoldDB" id="C7LP31"/>
<dbReference type="GO" id="GO:0016887">
    <property type="term" value="F:ATP hydrolysis activity"/>
    <property type="evidence" value="ECO:0007669"/>
    <property type="project" value="InterPro"/>
</dbReference>
<name>C7LP31_DESBD</name>
<keyword evidence="3" id="KW-0547">Nucleotide-binding</keyword>
<feature type="transmembrane region" description="Helical" evidence="7">
    <location>
        <begin position="163"/>
        <end position="182"/>
    </location>
</feature>
<dbReference type="Pfam" id="PF00005">
    <property type="entry name" value="ABC_tran"/>
    <property type="match status" value="1"/>
</dbReference>
<protein>
    <submittedName>
        <fullName evidence="10">ABC transporter related</fullName>
    </submittedName>
</protein>
<evidence type="ECO:0000259" key="9">
    <source>
        <dbReference type="PROSITE" id="PS50929"/>
    </source>
</evidence>
<reference evidence="10 11" key="1">
    <citation type="journal article" date="2009" name="Stand. Genomic Sci.">
        <title>Complete genome sequence of Desulfomicrobium baculatum type strain (X).</title>
        <authorList>
            <person name="Copeland A."/>
            <person name="Spring S."/>
            <person name="Goker M."/>
            <person name="Schneider S."/>
            <person name="Lapidus A."/>
            <person name="Del Rio T.G."/>
            <person name="Tice H."/>
            <person name="Cheng J.F."/>
            <person name="Chen F."/>
            <person name="Nolan M."/>
            <person name="Bruce D."/>
            <person name="Goodwin L."/>
            <person name="Pitluck S."/>
            <person name="Ivanova N."/>
            <person name="Mavrommatis K."/>
            <person name="Ovchinnikova G."/>
            <person name="Pati A."/>
            <person name="Chen A."/>
            <person name="Palaniappan K."/>
            <person name="Land M."/>
            <person name="Hauser L."/>
            <person name="Chang Y.J."/>
            <person name="Jeffries C.C."/>
            <person name="Meincke L."/>
            <person name="Sims D."/>
            <person name="Brettin T."/>
            <person name="Detter J.C."/>
            <person name="Han C."/>
            <person name="Chain P."/>
            <person name="Bristow J."/>
            <person name="Eisen J.A."/>
            <person name="Markowitz V."/>
            <person name="Hugenholtz P."/>
            <person name="Kyrpides N.C."/>
            <person name="Klenk H.P."/>
            <person name="Lucas S."/>
        </authorList>
    </citation>
    <scope>NUCLEOTIDE SEQUENCE [LARGE SCALE GENOMIC DNA]</scope>
    <source>
        <strain evidence="11">DSM 4028 / VKM B-1378 / X</strain>
    </source>
</reference>
<evidence type="ECO:0000256" key="7">
    <source>
        <dbReference type="SAM" id="Phobius"/>
    </source>
</evidence>
<feature type="domain" description="ABC transporter" evidence="8">
    <location>
        <begin position="370"/>
        <end position="606"/>
    </location>
</feature>
<evidence type="ECO:0000256" key="1">
    <source>
        <dbReference type="ARBA" id="ARBA00004651"/>
    </source>
</evidence>
<feature type="transmembrane region" description="Helical" evidence="7">
    <location>
        <begin position="270"/>
        <end position="292"/>
    </location>
</feature>
<feature type="transmembrane region" description="Helical" evidence="7">
    <location>
        <begin position="25"/>
        <end position="52"/>
    </location>
</feature>
<dbReference type="Gene3D" id="1.20.1560.10">
    <property type="entry name" value="ABC transporter type 1, transmembrane domain"/>
    <property type="match status" value="1"/>
</dbReference>
<dbReference type="InterPro" id="IPR036640">
    <property type="entry name" value="ABC1_TM_sf"/>
</dbReference>
<keyword evidence="6 7" id="KW-0472">Membrane</keyword>
<feature type="transmembrane region" description="Helical" evidence="7">
    <location>
        <begin position="188"/>
        <end position="209"/>
    </location>
</feature>
<dbReference type="PROSITE" id="PS00211">
    <property type="entry name" value="ABC_TRANSPORTER_1"/>
    <property type="match status" value="1"/>
</dbReference>
<keyword evidence="5 7" id="KW-1133">Transmembrane helix</keyword>
<dbReference type="SUPFAM" id="SSF90123">
    <property type="entry name" value="ABC transporter transmembrane region"/>
    <property type="match status" value="1"/>
</dbReference>
<accession>C7LP31</accession>
<dbReference type="Gene3D" id="3.40.50.300">
    <property type="entry name" value="P-loop containing nucleotide triphosphate hydrolases"/>
    <property type="match status" value="1"/>
</dbReference>
<dbReference type="SMART" id="SM00382">
    <property type="entry name" value="AAA"/>
    <property type="match status" value="1"/>
</dbReference>
<dbReference type="InterPro" id="IPR039421">
    <property type="entry name" value="Type_1_exporter"/>
</dbReference>
<evidence type="ECO:0000313" key="11">
    <source>
        <dbReference type="Proteomes" id="UP000002216"/>
    </source>
</evidence>
<feature type="transmembrane region" description="Helical" evidence="7">
    <location>
        <begin position="72"/>
        <end position="98"/>
    </location>
</feature>
<dbReference type="InterPro" id="IPR003593">
    <property type="entry name" value="AAA+_ATPase"/>
</dbReference>
<dbReference type="STRING" id="525897.Dbac_3273"/>
<comment type="subcellular location">
    <subcellularLocation>
        <location evidence="1">Cell membrane</location>
        <topology evidence="1">Multi-pass membrane protein</topology>
    </subcellularLocation>
</comment>
<evidence type="ECO:0000256" key="5">
    <source>
        <dbReference type="ARBA" id="ARBA00022989"/>
    </source>
</evidence>
<evidence type="ECO:0000256" key="3">
    <source>
        <dbReference type="ARBA" id="ARBA00022741"/>
    </source>
</evidence>
<dbReference type="SUPFAM" id="SSF52540">
    <property type="entry name" value="P-loop containing nucleoside triphosphate hydrolases"/>
    <property type="match status" value="1"/>
</dbReference>
<dbReference type="KEGG" id="dba:Dbac_3273"/>
<feature type="transmembrane region" description="Helical" evidence="7">
    <location>
        <begin position="298"/>
        <end position="316"/>
    </location>
</feature>
<dbReference type="InterPro" id="IPR027417">
    <property type="entry name" value="P-loop_NTPase"/>
</dbReference>
<keyword evidence="11" id="KW-1185">Reference proteome</keyword>
<organism evidence="10 11">
    <name type="scientific">Desulfomicrobium baculatum (strain DSM 4028 / VKM B-1378 / X)</name>
    <name type="common">Desulfovibrio baculatus</name>
    <dbReference type="NCBI Taxonomy" id="525897"/>
    <lineage>
        <taxon>Bacteria</taxon>
        <taxon>Pseudomonadati</taxon>
        <taxon>Thermodesulfobacteriota</taxon>
        <taxon>Desulfovibrionia</taxon>
        <taxon>Desulfovibrionales</taxon>
        <taxon>Desulfomicrobiaceae</taxon>
        <taxon>Desulfomicrobium</taxon>
    </lineage>
</organism>
<dbReference type="GO" id="GO:0005886">
    <property type="term" value="C:plasma membrane"/>
    <property type="evidence" value="ECO:0007669"/>
    <property type="project" value="UniProtKB-SubCell"/>
</dbReference>
<dbReference type="InterPro" id="IPR003439">
    <property type="entry name" value="ABC_transporter-like_ATP-bd"/>
</dbReference>
<dbReference type="PROSITE" id="PS50893">
    <property type="entry name" value="ABC_TRANSPORTER_2"/>
    <property type="match status" value="1"/>
</dbReference>
<dbReference type="InterPro" id="IPR011527">
    <property type="entry name" value="ABC1_TM_dom"/>
</dbReference>
<sequence length="607" mass="67287">MAHELSLIQSLRVLLPIVSRRQWMVFWLLLALSLGMAMVELVITALVTMFAAAVSDPANVMTLKPVVLLQSWFGFFPLTDVRQLLFVLLCCILAAILIKNILSLFQIRLTIGFSEGVSNKCRERMLEFYLRAPYLWLQDKGGAELLFGYRVSANLGPALTSGLQLFSTTMMLIVTLTGLIIASPLPMLFFLGILAPCCVLLNKAVGCALDSRSKSVFRVERELHTVQLLSVFGLKEMRLYRREAVLAASYASRLAQWLAARKTQQMLTRLPFSLVEVMGFATLCFIFAVFYFYKNSSLAYLSGIMAFLATAAWRCLPMGSRMLEYLGSLRVSAPYLQQAAQTFSQERSLADELALPIGTTPEPVNFEKEVRFDCVTFFYPKAESPAVEDVSFSIAPKQLVGIVGLSGSGKSTLVNLLTGIIPSTAGNILIDGVPLTNRNRRSWLGKIGYVPQDAYLLDATLAENIALSRWGDPVDRDKVVQCCKMAALDFWDQLENGMDTVLGERGVRLSGGQIQRVAIARALYSDPELIVFDEATSSLDLKNEKTIYETILSLRGKVAMIIVAHRLSTVEGCDRIIWIQNGKKRMEAAPGEVLSEYKKLLDGNPSC</sequence>
<dbReference type="InterPro" id="IPR017871">
    <property type="entry name" value="ABC_transporter-like_CS"/>
</dbReference>
<dbReference type="eggNOG" id="COG1132">
    <property type="taxonomic scope" value="Bacteria"/>
</dbReference>
<evidence type="ECO:0000256" key="2">
    <source>
        <dbReference type="ARBA" id="ARBA00022692"/>
    </source>
</evidence>
<gene>
    <name evidence="10" type="ordered locus">Dbac_3273</name>
</gene>
<dbReference type="GO" id="GO:0005524">
    <property type="term" value="F:ATP binding"/>
    <property type="evidence" value="ECO:0007669"/>
    <property type="project" value="UniProtKB-KW"/>
</dbReference>
<keyword evidence="2 7" id="KW-0812">Transmembrane</keyword>
<dbReference type="GO" id="GO:0140359">
    <property type="term" value="F:ABC-type transporter activity"/>
    <property type="evidence" value="ECO:0007669"/>
    <property type="project" value="InterPro"/>
</dbReference>
<evidence type="ECO:0000256" key="6">
    <source>
        <dbReference type="ARBA" id="ARBA00023136"/>
    </source>
</evidence>
<dbReference type="RefSeq" id="WP_015775436.1">
    <property type="nucleotide sequence ID" value="NC_013173.1"/>
</dbReference>
<feature type="domain" description="ABC transmembrane type-1" evidence="9">
    <location>
        <begin position="27"/>
        <end position="289"/>
    </location>
</feature>
<keyword evidence="4" id="KW-0067">ATP-binding</keyword>
<dbReference type="PANTHER" id="PTHR24221">
    <property type="entry name" value="ATP-BINDING CASSETTE SUB-FAMILY B"/>
    <property type="match status" value="1"/>
</dbReference>
<dbReference type="PANTHER" id="PTHR24221:SF654">
    <property type="entry name" value="ATP-BINDING CASSETTE SUB-FAMILY B MEMBER 6"/>
    <property type="match status" value="1"/>
</dbReference>
<dbReference type="PROSITE" id="PS50929">
    <property type="entry name" value="ABC_TM1F"/>
    <property type="match status" value="1"/>
</dbReference>
<dbReference type="EMBL" id="CP001629">
    <property type="protein sequence ID" value="ACU91347.1"/>
    <property type="molecule type" value="Genomic_DNA"/>
</dbReference>
<evidence type="ECO:0000259" key="8">
    <source>
        <dbReference type="PROSITE" id="PS50893"/>
    </source>
</evidence>
<proteinExistence type="predicted"/>
<dbReference type="OrthoDB" id="9760168at2"/>
<evidence type="ECO:0000256" key="4">
    <source>
        <dbReference type="ARBA" id="ARBA00022840"/>
    </source>
</evidence>
<evidence type="ECO:0000313" key="10">
    <source>
        <dbReference type="EMBL" id="ACU91347.1"/>
    </source>
</evidence>
<dbReference type="Proteomes" id="UP000002216">
    <property type="component" value="Chromosome"/>
</dbReference>
<dbReference type="HOGENOM" id="CLU_000604_84_3_7"/>